<comment type="caution">
    <text evidence="1">The sequence shown here is derived from an EMBL/GenBank/DDBJ whole genome shotgun (WGS) entry which is preliminary data.</text>
</comment>
<sequence>MGYILPIENYQSTNYHNRVIHPDRDPYPIERLYPVQLDMSYRNTANQNEEHRFELVESDKHLYPQQKKTPAHEVHSSMLAAKLHAEMTGVGREINTYI</sequence>
<dbReference type="EMBL" id="JAPRAT010000024">
    <property type="protein sequence ID" value="MCZ0703898.1"/>
    <property type="molecule type" value="Genomic_DNA"/>
</dbReference>
<organism evidence="1 2">
    <name type="scientific">Natronobacillus azotifigens</name>
    <dbReference type="NCBI Taxonomy" id="472978"/>
    <lineage>
        <taxon>Bacteria</taxon>
        <taxon>Bacillati</taxon>
        <taxon>Bacillota</taxon>
        <taxon>Bacilli</taxon>
        <taxon>Bacillales</taxon>
        <taxon>Bacillaceae</taxon>
        <taxon>Natronobacillus</taxon>
    </lineage>
</organism>
<dbReference type="RefSeq" id="WP_268780660.1">
    <property type="nucleotide sequence ID" value="NZ_JAPRAT010000024.1"/>
</dbReference>
<keyword evidence="2" id="KW-1185">Reference proteome</keyword>
<name>A0A9J6RDS9_9BACI</name>
<evidence type="ECO:0000313" key="1">
    <source>
        <dbReference type="EMBL" id="MCZ0703898.1"/>
    </source>
</evidence>
<dbReference type="AlphaFoldDB" id="A0A9J6RDS9"/>
<protein>
    <submittedName>
        <fullName evidence="1">Uncharacterized protein</fullName>
    </submittedName>
</protein>
<dbReference type="Proteomes" id="UP001084197">
    <property type="component" value="Unassembled WGS sequence"/>
</dbReference>
<evidence type="ECO:0000313" key="2">
    <source>
        <dbReference type="Proteomes" id="UP001084197"/>
    </source>
</evidence>
<accession>A0A9J6RDS9</accession>
<reference evidence="1" key="1">
    <citation type="submission" date="2022-11" db="EMBL/GenBank/DDBJ databases">
        <title>WGS of Natronobacillus azotifigens 24KS-1, an anaerobic diazotrophic haloalkaliphile from soda-rich habitats.</title>
        <authorList>
            <person name="Sorokin D.Y."/>
            <person name="Merkel A.Y."/>
        </authorList>
    </citation>
    <scope>NUCLEOTIDE SEQUENCE</scope>
    <source>
        <strain evidence="1">24KS-1</strain>
    </source>
</reference>
<proteinExistence type="predicted"/>
<gene>
    <name evidence="1" type="ORF">OWO01_11815</name>
</gene>